<proteinExistence type="predicted"/>
<accession>A0A7S8IFR9</accession>
<dbReference type="EMBL" id="CP062983">
    <property type="protein sequence ID" value="QPC83233.1"/>
    <property type="molecule type" value="Genomic_DNA"/>
</dbReference>
<evidence type="ECO:0000313" key="2">
    <source>
        <dbReference type="Proteomes" id="UP000594468"/>
    </source>
</evidence>
<keyword evidence="2" id="KW-1185">Reference proteome</keyword>
<gene>
    <name evidence="1" type="ORF">G4Y79_02330</name>
</gene>
<evidence type="ECO:0000313" key="1">
    <source>
        <dbReference type="EMBL" id="QPC83233.1"/>
    </source>
</evidence>
<dbReference type="Proteomes" id="UP000594468">
    <property type="component" value="Chromosome"/>
</dbReference>
<reference evidence="1 2" key="1">
    <citation type="submission" date="2020-02" db="EMBL/GenBank/DDBJ databases">
        <authorList>
            <person name="Zheng R.K."/>
            <person name="Sun C.M."/>
        </authorList>
    </citation>
    <scope>NUCLEOTIDE SEQUENCE [LARGE SCALE GENOMIC DNA]</scope>
    <source>
        <strain evidence="2">rifampicinis</strain>
    </source>
</reference>
<sequence>MKQHSQPQQRLKNLEFLLDFIEKAPENPEIIAMDCNDHCQEMATLAERVAEGVSLDAVLPELEEHMKYWGDCREEFYALVSLLKAELAGDFPPVPEISEKD</sequence>
<protein>
    <submittedName>
        <fullName evidence="1">Uncharacterized protein</fullName>
    </submittedName>
</protein>
<organism evidence="1 2">
    <name type="scientific">Phototrophicus methaneseepsis</name>
    <dbReference type="NCBI Taxonomy" id="2710758"/>
    <lineage>
        <taxon>Bacteria</taxon>
        <taxon>Bacillati</taxon>
        <taxon>Chloroflexota</taxon>
        <taxon>Candidatus Thermofontia</taxon>
        <taxon>Phototrophicales</taxon>
        <taxon>Phototrophicaceae</taxon>
        <taxon>Phototrophicus</taxon>
    </lineage>
</organism>
<dbReference type="AlphaFoldDB" id="A0A7S8IFR9"/>
<dbReference type="KEGG" id="pmet:G4Y79_02330"/>
<name>A0A7S8IFR9_9CHLR</name>
<dbReference type="RefSeq" id="WP_195171300.1">
    <property type="nucleotide sequence ID" value="NZ_CP062983.1"/>
</dbReference>